<dbReference type="Pfam" id="PF11706">
    <property type="entry name" value="zf-CGNR"/>
    <property type="match status" value="1"/>
</dbReference>
<sequence>MPKKIAPSFYFIGNNLALDFINTKVVADRKPVELLRASEDVWNWLLLTGSFTAQQVDPVTQWREEPTLVKEAIELRTSLHSIVRQRMLKAEVSMEDLERINLFLKSKAITTRMFSKEGQIASVRHIELQQPSDLLFPVAEAAVDLFTNFDFGLVKKCGNPDCVLYFYDNSKNSTRRWCSQKTCGNRMKVAAFMERRKKEEAEKSKNPG</sequence>
<dbReference type="InterPro" id="IPR021005">
    <property type="entry name" value="Znf_CGNR"/>
</dbReference>
<evidence type="ECO:0000259" key="1">
    <source>
        <dbReference type="Pfam" id="PF11706"/>
    </source>
</evidence>
<keyword evidence="4" id="KW-1185">Reference proteome</keyword>
<dbReference type="Gene3D" id="1.10.3300.10">
    <property type="entry name" value="Jann2411-like domain"/>
    <property type="match status" value="1"/>
</dbReference>
<proteinExistence type="predicted"/>
<dbReference type="RefSeq" id="WP_077569900.1">
    <property type="nucleotide sequence ID" value="NZ_CP016809.1"/>
</dbReference>
<dbReference type="Proteomes" id="UP000189059">
    <property type="component" value="Unassembled WGS sequence"/>
</dbReference>
<feature type="domain" description="Zinc finger CGNR" evidence="1">
    <location>
        <begin position="154"/>
        <end position="196"/>
    </location>
</feature>
<dbReference type="InterPro" id="IPR023286">
    <property type="entry name" value="ABATE_dom_sf"/>
</dbReference>
<dbReference type="EMBL" id="CP016809">
    <property type="protein sequence ID" value="ANY73091.1"/>
    <property type="molecule type" value="Genomic_DNA"/>
</dbReference>
<gene>
    <name evidence="3" type="ORF">BBD40_25450</name>
    <name evidence="2" type="ORF">BBD41_11095</name>
</gene>
<evidence type="ECO:0000313" key="4">
    <source>
        <dbReference type="Proteomes" id="UP000189059"/>
    </source>
</evidence>
<protein>
    <recommendedName>
        <fullName evidence="1">Zinc finger CGNR domain-containing protein</fullName>
    </recommendedName>
</protein>
<evidence type="ECO:0000313" key="3">
    <source>
        <dbReference type="EMBL" id="OOC59001.1"/>
    </source>
</evidence>
<dbReference type="InterPro" id="IPR010852">
    <property type="entry name" value="ABATE"/>
</dbReference>
<dbReference type="SUPFAM" id="SSF160904">
    <property type="entry name" value="Jann2411-like"/>
    <property type="match status" value="1"/>
</dbReference>
<dbReference type="KEGG" id="pib:BBD41_11095"/>
<dbReference type="Pfam" id="PF07336">
    <property type="entry name" value="ABATE"/>
    <property type="match status" value="1"/>
</dbReference>
<name>A0A1B2DZG6_9BACL</name>
<dbReference type="AlphaFoldDB" id="A0A1B2DZG6"/>
<dbReference type="OrthoDB" id="123307at2"/>
<dbReference type="PANTHER" id="PTHR35525">
    <property type="entry name" value="BLL6575 PROTEIN"/>
    <property type="match status" value="1"/>
</dbReference>
<dbReference type="PANTHER" id="PTHR35525:SF3">
    <property type="entry name" value="BLL6575 PROTEIN"/>
    <property type="match status" value="1"/>
</dbReference>
<dbReference type="EMBL" id="MRVI01000002">
    <property type="protein sequence ID" value="OOC59001.1"/>
    <property type="molecule type" value="Genomic_DNA"/>
</dbReference>
<accession>A0A1B2DZG6</accession>
<organism evidence="2">
    <name type="scientific">Paenibacillus ihbetae</name>
    <dbReference type="NCBI Taxonomy" id="1870820"/>
    <lineage>
        <taxon>Bacteria</taxon>
        <taxon>Bacillati</taxon>
        <taxon>Bacillota</taxon>
        <taxon>Bacilli</taxon>
        <taxon>Bacillales</taxon>
        <taxon>Paenibacillaceae</taxon>
        <taxon>Paenibacillus</taxon>
    </lineage>
</organism>
<reference evidence="3 4" key="2">
    <citation type="submission" date="2016-12" db="EMBL/GenBank/DDBJ databases">
        <title>Genome sequencing and description of Paenibacillus sp. nov. from high altitude lake in the Indian Trans- Himalayas.</title>
        <authorList>
            <person name="Kiran S."/>
            <person name="Swarnkar M.K."/>
            <person name="Rana A."/>
            <person name="Tewari R."/>
            <person name="Gulati A."/>
        </authorList>
    </citation>
    <scope>NUCLEOTIDE SEQUENCE [LARGE SCALE GENOMIC DNA]</scope>
    <source>
        <strain evidence="3 4">IHBB 9951</strain>
    </source>
</reference>
<reference evidence="2" key="1">
    <citation type="submission" date="2016-08" db="EMBL/GenBank/DDBJ databases">
        <title>Complete Genome Seqeunce of Paenibacillus sp. nov. IHBB 9852 from high altitute lake of Indian trans-Himalayas.</title>
        <authorList>
            <person name="Kiran S."/>
            <person name="Swarnkar M.K."/>
            <person name="Rana A."/>
            <person name="Tewari R."/>
            <person name="Gulati A."/>
        </authorList>
    </citation>
    <scope>NUCLEOTIDE SEQUENCE [LARGE SCALE GENOMIC DNA]</scope>
    <source>
        <strain evidence="2">IHBB 9852</strain>
    </source>
</reference>
<evidence type="ECO:0000313" key="2">
    <source>
        <dbReference type="EMBL" id="ANY73091.1"/>
    </source>
</evidence>